<feature type="region of interest" description="Disordered" evidence="2">
    <location>
        <begin position="1"/>
        <end position="30"/>
    </location>
</feature>
<evidence type="ECO:0000256" key="2">
    <source>
        <dbReference type="SAM" id="MobiDB-lite"/>
    </source>
</evidence>
<dbReference type="InterPro" id="IPR029052">
    <property type="entry name" value="Metallo-depent_PP-like"/>
</dbReference>
<dbReference type="SMART" id="SM00854">
    <property type="entry name" value="PGA_cap"/>
    <property type="match status" value="1"/>
</dbReference>
<dbReference type="Pfam" id="PF09587">
    <property type="entry name" value="PGA_cap"/>
    <property type="match status" value="1"/>
</dbReference>
<evidence type="ECO:0000259" key="4">
    <source>
        <dbReference type="SMART" id="SM00854"/>
    </source>
</evidence>
<dbReference type="CDD" id="cd07381">
    <property type="entry name" value="MPP_CapA"/>
    <property type="match status" value="1"/>
</dbReference>
<name>A0A7X2P7F0_9FIRM</name>
<dbReference type="InterPro" id="IPR019079">
    <property type="entry name" value="Capsule_synth_CapA"/>
</dbReference>
<gene>
    <name evidence="5" type="ORF">FYJ60_04730</name>
</gene>
<feature type="domain" description="Capsule synthesis protein CapA" evidence="4">
    <location>
        <begin position="145"/>
        <end position="374"/>
    </location>
</feature>
<keyword evidence="6" id="KW-1185">Reference proteome</keyword>
<accession>A0A7X2P7F0</accession>
<feature type="compositionally biased region" description="Basic and acidic residues" evidence="2">
    <location>
        <begin position="1"/>
        <end position="26"/>
    </location>
</feature>
<evidence type="ECO:0000256" key="3">
    <source>
        <dbReference type="SAM" id="Phobius"/>
    </source>
</evidence>
<dbReference type="AlphaFoldDB" id="A0A7X2P7F0"/>
<reference evidence="5 6" key="1">
    <citation type="submission" date="2019-08" db="EMBL/GenBank/DDBJ databases">
        <title>In-depth cultivation of the pig gut microbiome towards novel bacterial diversity and tailored functional studies.</title>
        <authorList>
            <person name="Wylensek D."/>
            <person name="Hitch T.C.A."/>
            <person name="Clavel T."/>
        </authorList>
    </citation>
    <scope>NUCLEOTIDE SEQUENCE [LARGE SCALE GENOMIC DNA]</scope>
    <source>
        <strain evidence="5 6">Oil+RF-744-WCA-WT-13</strain>
    </source>
</reference>
<comment type="caution">
    <text evidence="5">The sequence shown here is derived from an EMBL/GenBank/DDBJ whole genome shotgun (WGS) entry which is preliminary data.</text>
</comment>
<proteinExistence type="inferred from homology"/>
<evidence type="ECO:0000313" key="5">
    <source>
        <dbReference type="EMBL" id="MST81614.1"/>
    </source>
</evidence>
<keyword evidence="3" id="KW-1133">Transmembrane helix</keyword>
<sequence>MGEARNRGVKKGSVEMADRKKSKEPESFYSRVTGEKDIQRADKILRSMEHGIRPVTSEGLNRVRKILQRQKRRQSRLFLASCILAGLLILVLLVSLIGSAIRRTSGGSAGNTSTNTPGTGTESVGTASSSSSVTPTAGAEPTSVLMSFTGDCILGTDENFIYDTSFNAAYDKNGAAWFLQNVSDTFAADDLTCINLECALTDRNTREDKEFAFKGDPAYTEILTDGSVEAADLANNHSHDYGDRAYDDTVDNLKGAGITPFGYDDVALYEVKDKNVTVGLTGIYELDDHLDCEDQIKTNIQSLKDKGADIVVCAFHWGVELSDTPDENQVTLAHYAIDNGADLVIGHHPHIIQGIESYKGKYIAYSLGNFCFGGNTSPTETDTIIFQADITLDADRTVTGTSIKAIPCSITSDSSTNNYQPQLLTGDSAQATLQKLVTRSGQILTTEYYMDGVDLSQEELYDGTDGTMTPAETVLARQNGTDTGTDSAGTDTSGTGTTGTGTSGTGTAGTDTAVTGNDTSGADGTGTNG</sequence>
<dbReference type="PANTHER" id="PTHR33393">
    <property type="entry name" value="POLYGLUTAMINE SYNTHESIS ACCESSORY PROTEIN RV0574C-RELATED"/>
    <property type="match status" value="1"/>
</dbReference>
<feature type="compositionally biased region" description="Low complexity" evidence="2">
    <location>
        <begin position="480"/>
        <end position="495"/>
    </location>
</feature>
<keyword evidence="3" id="KW-0472">Membrane</keyword>
<dbReference type="Gene3D" id="3.60.21.10">
    <property type="match status" value="1"/>
</dbReference>
<feature type="region of interest" description="Disordered" evidence="2">
    <location>
        <begin position="104"/>
        <end position="138"/>
    </location>
</feature>
<evidence type="ECO:0000313" key="6">
    <source>
        <dbReference type="Proteomes" id="UP000466864"/>
    </source>
</evidence>
<dbReference type="EMBL" id="VUMV01000002">
    <property type="protein sequence ID" value="MST81614.1"/>
    <property type="molecule type" value="Genomic_DNA"/>
</dbReference>
<comment type="similarity">
    <text evidence="1">Belongs to the CapA family.</text>
</comment>
<dbReference type="Proteomes" id="UP000466864">
    <property type="component" value="Unassembled WGS sequence"/>
</dbReference>
<organism evidence="5 6">
    <name type="scientific">Bilifractor porci</name>
    <dbReference type="NCBI Taxonomy" id="2606636"/>
    <lineage>
        <taxon>Bacteria</taxon>
        <taxon>Bacillati</taxon>
        <taxon>Bacillota</taxon>
        <taxon>Clostridia</taxon>
        <taxon>Lachnospirales</taxon>
        <taxon>Lachnospiraceae</taxon>
        <taxon>Bilifractor</taxon>
    </lineage>
</organism>
<protein>
    <submittedName>
        <fullName evidence="5">CapA family protein</fullName>
    </submittedName>
</protein>
<dbReference type="SUPFAM" id="SSF56300">
    <property type="entry name" value="Metallo-dependent phosphatases"/>
    <property type="match status" value="1"/>
</dbReference>
<feature type="transmembrane region" description="Helical" evidence="3">
    <location>
        <begin position="77"/>
        <end position="101"/>
    </location>
</feature>
<dbReference type="InterPro" id="IPR052169">
    <property type="entry name" value="CW_Biosynth-Accessory"/>
</dbReference>
<dbReference type="PANTHER" id="PTHR33393:SF11">
    <property type="entry name" value="POLYGLUTAMINE SYNTHESIS ACCESSORY PROTEIN RV0574C-RELATED"/>
    <property type="match status" value="1"/>
</dbReference>
<keyword evidence="3" id="KW-0812">Transmembrane</keyword>
<evidence type="ECO:0000256" key="1">
    <source>
        <dbReference type="ARBA" id="ARBA00005662"/>
    </source>
</evidence>
<feature type="compositionally biased region" description="Gly residues" evidence="2">
    <location>
        <begin position="496"/>
        <end position="507"/>
    </location>
</feature>
<feature type="compositionally biased region" description="Low complexity" evidence="2">
    <location>
        <begin position="508"/>
        <end position="519"/>
    </location>
</feature>
<feature type="region of interest" description="Disordered" evidence="2">
    <location>
        <begin position="478"/>
        <end position="529"/>
    </location>
</feature>